<keyword evidence="2" id="KW-1185">Reference proteome</keyword>
<dbReference type="RefSeq" id="WP_146305450.1">
    <property type="nucleotide sequence ID" value="NZ_VOHS01000010.1"/>
</dbReference>
<dbReference type="AlphaFoldDB" id="A0A5C6LXV2"/>
<dbReference type="EMBL" id="VOHS01000010">
    <property type="protein sequence ID" value="TWW00186.1"/>
    <property type="molecule type" value="Genomic_DNA"/>
</dbReference>
<organism evidence="1 2">
    <name type="scientific">Chitinophaga pinensis</name>
    <dbReference type="NCBI Taxonomy" id="79329"/>
    <lineage>
        <taxon>Bacteria</taxon>
        <taxon>Pseudomonadati</taxon>
        <taxon>Bacteroidota</taxon>
        <taxon>Chitinophagia</taxon>
        <taxon>Chitinophagales</taxon>
        <taxon>Chitinophagaceae</taxon>
        <taxon>Chitinophaga</taxon>
    </lineage>
</organism>
<gene>
    <name evidence="1" type="ORF">FEF09_12670</name>
</gene>
<accession>A0A5C6LXV2</accession>
<comment type="caution">
    <text evidence="1">The sequence shown here is derived from an EMBL/GenBank/DDBJ whole genome shotgun (WGS) entry which is preliminary data.</text>
</comment>
<proteinExistence type="predicted"/>
<evidence type="ECO:0000313" key="1">
    <source>
        <dbReference type="EMBL" id="TWW00186.1"/>
    </source>
</evidence>
<reference evidence="1 2" key="1">
    <citation type="submission" date="2019-08" db="EMBL/GenBank/DDBJ databases">
        <title>Whole genome sequencing of chitin degrading bacteria Chitinophaga pinensis YS16.</title>
        <authorList>
            <person name="Singh R.P."/>
            <person name="Manchanda G."/>
            <person name="Maurya I.K."/>
            <person name="Joshi N.K."/>
            <person name="Srivastava A.K."/>
        </authorList>
    </citation>
    <scope>NUCLEOTIDE SEQUENCE [LARGE SCALE GENOMIC DNA]</scope>
    <source>
        <strain evidence="1 2">YS-16</strain>
    </source>
</reference>
<dbReference type="OrthoDB" id="646335at2"/>
<sequence length="235" mass="27043">MKDKLPYIASTYFISLIKAYLQGHKTKPEILAETADLLPAAAHKEVSQLLTAAAHQMNDAFYADIVDSIQHTSGTVPTRKGLIHHLEALLDKQISVQELLDWATWYTIEDDQLSAGIMDDFAVEYFCFDFLPAHYEEMTEVQFRQVLQLFLSTPENTLKEKIALALVIEKERQHFLYFLRSFLEQPQHTDALNTYLMAKFGMDHRSFPYIKELMAIQTQPEKLEALLEKARMSAV</sequence>
<protein>
    <submittedName>
        <fullName evidence="1">Uncharacterized protein</fullName>
    </submittedName>
</protein>
<evidence type="ECO:0000313" key="2">
    <source>
        <dbReference type="Proteomes" id="UP000318815"/>
    </source>
</evidence>
<dbReference type="Proteomes" id="UP000318815">
    <property type="component" value="Unassembled WGS sequence"/>
</dbReference>
<name>A0A5C6LXV2_9BACT</name>